<feature type="transmembrane region" description="Helical" evidence="1">
    <location>
        <begin position="21"/>
        <end position="39"/>
    </location>
</feature>
<keyword evidence="1" id="KW-0472">Membrane</keyword>
<dbReference type="RefSeq" id="WP_280629976.1">
    <property type="nucleotide sequence ID" value="NZ_CP123498.1"/>
</dbReference>
<keyword evidence="1" id="KW-0812">Transmembrane</keyword>
<name>A0AA95GLJ6_9GAMM</name>
<evidence type="ECO:0000313" key="2">
    <source>
        <dbReference type="EMBL" id="WGL96491.1"/>
    </source>
</evidence>
<protein>
    <submittedName>
        <fullName evidence="2">Uncharacterized protein</fullName>
    </submittedName>
</protein>
<accession>A0AA95GLJ6</accession>
<evidence type="ECO:0000256" key="1">
    <source>
        <dbReference type="SAM" id="Phobius"/>
    </source>
</evidence>
<sequence>MDKPVRATESEKSTAVMNSRMGLYIFFTGLMLIAARYIWGTDISPSLAGAIAGGGLVYWGVNYDKVGKLNRKLDDLCYRKYGKSYKDAYKDIAEDEGY</sequence>
<organism evidence="2 3">
    <name type="scientific">Arsenophonus nasoniae</name>
    <name type="common">son-killer infecting Nasonia vitripennis</name>
    <dbReference type="NCBI Taxonomy" id="638"/>
    <lineage>
        <taxon>Bacteria</taxon>
        <taxon>Pseudomonadati</taxon>
        <taxon>Pseudomonadota</taxon>
        <taxon>Gammaproteobacteria</taxon>
        <taxon>Enterobacterales</taxon>
        <taxon>Morganellaceae</taxon>
        <taxon>Arsenophonus</taxon>
    </lineage>
</organism>
<dbReference type="AlphaFoldDB" id="A0AA95GLJ6"/>
<gene>
    <name evidence="2" type="ORF">QE207_08115</name>
</gene>
<reference evidence="2" key="1">
    <citation type="submission" date="2023-04" db="EMBL/GenBank/DDBJ databases">
        <title>Genome dynamics across the evolutionary transition to endosymbiosis.</title>
        <authorList>
            <person name="Siozios S."/>
            <person name="Nadal-Jimenez P."/>
            <person name="Azagi T."/>
            <person name="Sprong H."/>
            <person name="Frost C.L."/>
            <person name="Parratt S.R."/>
            <person name="Taylor G."/>
            <person name="Brettell L."/>
            <person name="Lew K.C."/>
            <person name="Croft L."/>
            <person name="King K.C."/>
            <person name="Brockhurst M.A."/>
            <person name="Hypsa V."/>
            <person name="Novakova E."/>
            <person name="Darby A.C."/>
            <person name="Hurst G.D.D."/>
        </authorList>
    </citation>
    <scope>NUCLEOTIDE SEQUENCE</scope>
    <source>
        <strain evidence="2">AIh</strain>
    </source>
</reference>
<keyword evidence="1" id="KW-1133">Transmembrane helix</keyword>
<evidence type="ECO:0000313" key="3">
    <source>
        <dbReference type="Proteomes" id="UP001177597"/>
    </source>
</evidence>
<dbReference type="Proteomes" id="UP001177597">
    <property type="component" value="Chromosome"/>
</dbReference>
<feature type="transmembrane region" description="Helical" evidence="1">
    <location>
        <begin position="45"/>
        <end position="63"/>
    </location>
</feature>
<dbReference type="EMBL" id="CP123498">
    <property type="protein sequence ID" value="WGL96491.1"/>
    <property type="molecule type" value="Genomic_DNA"/>
</dbReference>
<proteinExistence type="predicted"/>